<comment type="cofactor">
    <cofactor evidence="2">
        <name>[3Fe-4S] cluster</name>
        <dbReference type="ChEBI" id="CHEBI:21137"/>
    </cofactor>
</comment>
<comment type="similarity">
    <text evidence="4">Belongs to the glutamate synthase family.</text>
</comment>
<evidence type="ECO:0000256" key="7">
    <source>
        <dbReference type="ARBA" id="ARBA00022630"/>
    </source>
</evidence>
<dbReference type="SUPFAM" id="SSF69336">
    <property type="entry name" value="Alpha subunit of glutamate synthase, C-terminal domain"/>
    <property type="match status" value="1"/>
</dbReference>
<comment type="cofactor">
    <cofactor evidence="1">
        <name>FMN</name>
        <dbReference type="ChEBI" id="CHEBI:58210"/>
    </cofactor>
</comment>
<evidence type="ECO:0000256" key="8">
    <source>
        <dbReference type="ARBA" id="ARBA00022643"/>
    </source>
</evidence>
<dbReference type="Gene3D" id="2.160.20.60">
    <property type="entry name" value="Glutamate synthase, alpha subunit, C-terminal domain"/>
    <property type="match status" value="1"/>
</dbReference>
<evidence type="ECO:0000256" key="1">
    <source>
        <dbReference type="ARBA" id="ARBA00001917"/>
    </source>
</evidence>
<dbReference type="InterPro" id="IPR036485">
    <property type="entry name" value="Glu_synth_asu_C_sf"/>
</dbReference>
<keyword evidence="12 23" id="KW-0560">Oxidoreductase</keyword>
<dbReference type="Pfam" id="PF01493">
    <property type="entry name" value="GXGXG"/>
    <property type="match status" value="1"/>
</dbReference>
<dbReference type="InterPro" id="IPR050711">
    <property type="entry name" value="ET-N_metabolism_enzyme"/>
</dbReference>
<dbReference type="Pfam" id="PF00310">
    <property type="entry name" value="GATase_2"/>
    <property type="match status" value="1"/>
</dbReference>
<evidence type="ECO:0000256" key="6">
    <source>
        <dbReference type="ARBA" id="ARBA00022605"/>
    </source>
</evidence>
<dbReference type="InterPro" id="IPR017932">
    <property type="entry name" value="GATase_2_dom"/>
</dbReference>
<dbReference type="Pfam" id="PF04898">
    <property type="entry name" value="Glu_syn_central"/>
    <property type="match status" value="1"/>
</dbReference>
<evidence type="ECO:0000256" key="4">
    <source>
        <dbReference type="ARBA" id="ARBA00009716"/>
    </source>
</evidence>
<dbReference type="InterPro" id="IPR006982">
    <property type="entry name" value="Glu_synth_centr_N"/>
</dbReference>
<dbReference type="EC" id="1.4.1.13" evidence="5"/>
<keyword evidence="7" id="KW-0285">Flavoprotein</keyword>
<evidence type="ECO:0000256" key="2">
    <source>
        <dbReference type="ARBA" id="ARBA00001927"/>
    </source>
</evidence>
<evidence type="ECO:0000256" key="12">
    <source>
        <dbReference type="ARBA" id="ARBA00023002"/>
    </source>
</evidence>
<keyword evidence="15" id="KW-0314">Glutamate biosynthesis</keyword>
<dbReference type="GO" id="GO:0006537">
    <property type="term" value="P:glutamate biosynthetic process"/>
    <property type="evidence" value="ECO:0007669"/>
    <property type="project" value="UniProtKB-KW"/>
</dbReference>
<feature type="domain" description="Glutamine amidotransferase type-2" evidence="22">
    <location>
        <begin position="53"/>
        <end position="448"/>
    </location>
</feature>
<evidence type="ECO:0000256" key="15">
    <source>
        <dbReference type="ARBA" id="ARBA00023164"/>
    </source>
</evidence>
<evidence type="ECO:0000256" key="17">
    <source>
        <dbReference type="ARBA" id="ARBA00037898"/>
    </source>
</evidence>
<dbReference type="GO" id="GO:0019676">
    <property type="term" value="P:ammonia assimilation cycle"/>
    <property type="evidence" value="ECO:0007669"/>
    <property type="project" value="TreeGrafter"/>
</dbReference>
<reference evidence="23 24" key="1">
    <citation type="submission" date="2020-08" db="EMBL/GenBank/DDBJ databases">
        <title>Genomic Encyclopedia of Type Strains, Phase IV (KMG-IV): sequencing the most valuable type-strain genomes for metagenomic binning, comparative biology and taxonomic classification.</title>
        <authorList>
            <person name="Goeker M."/>
        </authorList>
    </citation>
    <scope>NUCLEOTIDE SEQUENCE [LARGE SCALE GENOMIC DNA]</scope>
    <source>
        <strain evidence="23 24">DSM 11590</strain>
    </source>
</reference>
<evidence type="ECO:0000256" key="13">
    <source>
        <dbReference type="ARBA" id="ARBA00023004"/>
    </source>
</evidence>
<comment type="caution">
    <text evidence="23">The sequence shown here is derived from an EMBL/GenBank/DDBJ whole genome shotgun (WGS) entry which is preliminary data.</text>
</comment>
<dbReference type="PANTHER" id="PTHR11938:SF133">
    <property type="entry name" value="GLUTAMATE SYNTHASE (NADH)"/>
    <property type="match status" value="1"/>
</dbReference>
<evidence type="ECO:0000256" key="9">
    <source>
        <dbReference type="ARBA" id="ARBA00022723"/>
    </source>
</evidence>
<proteinExistence type="inferred from homology"/>
<evidence type="ECO:0000259" key="22">
    <source>
        <dbReference type="PROSITE" id="PS51278"/>
    </source>
</evidence>
<protein>
    <recommendedName>
        <fullName evidence="19">Glutamate synthase [NADPH] large chain</fullName>
        <ecNumber evidence="5">1.4.1.13</ecNumber>
    </recommendedName>
    <alternativeName>
        <fullName evidence="20">Glutamate synthase subunit alpha</fullName>
    </alternativeName>
</protein>
<comment type="cofactor">
    <cofactor evidence="3">
        <name>FAD</name>
        <dbReference type="ChEBI" id="CHEBI:57692"/>
    </cofactor>
</comment>
<dbReference type="Gene3D" id="3.20.20.70">
    <property type="entry name" value="Aldolase class I"/>
    <property type="match status" value="2"/>
</dbReference>
<evidence type="ECO:0000256" key="3">
    <source>
        <dbReference type="ARBA" id="ARBA00001974"/>
    </source>
</evidence>
<evidence type="ECO:0000256" key="16">
    <source>
        <dbReference type="ARBA" id="ARBA00023291"/>
    </source>
</evidence>
<keyword evidence="10" id="KW-0274">FAD</keyword>
<evidence type="ECO:0000313" key="23">
    <source>
        <dbReference type="EMBL" id="MBB6209669.1"/>
    </source>
</evidence>
<dbReference type="InterPro" id="IPR002932">
    <property type="entry name" value="Glu_synthdom"/>
</dbReference>
<dbReference type="PANTHER" id="PTHR11938">
    <property type="entry name" value="FAD NADPH DEHYDROGENASE/OXIDOREDUCTASE"/>
    <property type="match status" value="1"/>
</dbReference>
<dbReference type="CDD" id="cd00982">
    <property type="entry name" value="gltB_C"/>
    <property type="match status" value="1"/>
</dbReference>
<gene>
    <name evidence="23" type="ORF">FHS48_001077</name>
</gene>
<evidence type="ECO:0000256" key="10">
    <source>
        <dbReference type="ARBA" id="ARBA00022827"/>
    </source>
</evidence>
<comment type="catalytic activity">
    <reaction evidence="18">
        <text>2 L-glutamate + NADP(+) = L-glutamine + 2-oxoglutarate + NADPH + H(+)</text>
        <dbReference type="Rhea" id="RHEA:15501"/>
        <dbReference type="ChEBI" id="CHEBI:15378"/>
        <dbReference type="ChEBI" id="CHEBI:16810"/>
        <dbReference type="ChEBI" id="CHEBI:29985"/>
        <dbReference type="ChEBI" id="CHEBI:57783"/>
        <dbReference type="ChEBI" id="CHEBI:58349"/>
        <dbReference type="ChEBI" id="CHEBI:58359"/>
        <dbReference type="EC" id="1.4.1.13"/>
    </reaction>
</comment>
<comment type="pathway">
    <text evidence="17">Amino-acid biosynthesis; L-glutamate biosynthesis via GLT pathway; L-glutamate from 2-oxoglutarate and L-glutamine (NADP(+) route): step 1/1.</text>
</comment>
<evidence type="ECO:0000256" key="18">
    <source>
        <dbReference type="ARBA" id="ARBA00048151"/>
    </source>
</evidence>
<keyword evidence="6" id="KW-0028">Amino-acid biosynthesis</keyword>
<keyword evidence="13" id="KW-0408">Iron</keyword>
<evidence type="ECO:0000313" key="24">
    <source>
        <dbReference type="Proteomes" id="UP000544872"/>
    </source>
</evidence>
<keyword evidence="14" id="KW-0411">Iron-sulfur</keyword>
<dbReference type="InterPro" id="IPR013785">
    <property type="entry name" value="Aldolase_TIM"/>
</dbReference>
<sequence>MTKIDSILPQAVSAHALQHGMTDGERFVADWQANAAKLEAAHLYSPAQELDSCGVGLIAAIDGKPRRQVVEAGINALKVLFHRGAIDADGKTGDGAGIHVEVPQEFFKEHIRRGGSEPGQRRLAVGMVFLPKNDMEAQERCRIIVESEILHYGYSILGWRQVPVDISVIGEKANATRPEIEQIMIANTRGVSDEQFETDLYVLRRRMEKQAQSENLTEFYICSLSSRSIIYKGMFLAEHVDVFYPDLQDERFVSAFVIYHQRYSTNTFPTWRLAQPFRMLAHNGEINTLSGNANWMKAHETRLSSPVFGERIEDLKPIIQPGGSDSAALDNVFELLVRAGRPAPVVKAMLVPESIIQNAVMSEKHRAFFSYCNCVMEPWDGPAALCATDGRWVVAGLDRNGLRPLRYTITGDGLLIVGSETGMVRVDETAVVEKGRVGPGQVLGIDLLEGKFFRDNDLKDELGSRASFGDWTNRITHLDSLIKGSGVADARLDGDTLRRRQLGHGMTLEDMELILTPMVEEGKEAVGSMGDDTALAVLSENYRGLHCFFRQNFSQVTNPPIDPLRETRVMSLNTRLGNLGNILDEDPSQCDLLQLESPVLTTAEFFAMRDYMGETAAVVDCTFDVNGGENALRDAITYIQREAEDAVRGGCTHVILTDEKASAIRAPLPMILAAGAVHTHLIRQQLRTFTSLNVRSGECLDTHYFAVLIGVGATTVNAYVAEEAIKDRHRRGLFVDLPVDKALKNFKKAIDDGLRKIMSKMGISVISSYRGGLNFEAIGLSRSLVAEFFPGMPSRISGIGMAGIQKKVLEQHNKAFGTSAAVLPVGGFYRYRRNAGEAHAFEGTLIHTLQSAVSTDSFMLYKKYSEGLRRLPPISVRDLLDFRPATHAVSIDEVESVTQLRKRFITPAMSLGALSAEAHGTLNIAMNRIGAKSDSGEGGEDPSRYRPRPNGDNANSAIKQVASGRFGVTAEYLNQCREIEIKVAQGAKPGEGGQLPGFKVTVEIAKLRHSTPGVMLISPPPHHDIYSIEDLAQLIYDLKQINPSARVVVKLVSRSGIGTIAAGVAKAKADVIHISGHVGGTGASPQTSIKYAGLPWEMGLSEAHQVLTLNRLRHKVQLRTDGGIKTGRDVVIAAMLGAEEFAVGTTSLIAMGCIMVRQCHSNTCPVGVCTQDTALRAKFTGTPEKVVNLFTFIAEEVRQILAELGFKHLNEVVGRTDLLYQVSRGASHLDDLDLNSLLVQADSGGLPTVNTVEGRNEVAETLDAQIIEDARPALEDGEKMQLAYNVRNTDRAVGTKLSHKIVKKYGMTGLQPGHITVRLRGSAGQSLGAFAVQGLKLEVFGDSNDYVGKGLSGGTIVVRPPVSSPLQSNHNTIIGNTVLYGATSGKLFAAGQAGERFAVRNSGALTVIEGCGSNGCEYMTNGTVVVLGDVGANFGAGMTGGMAFVYDDSNLFDIRVNPDSVEWVRMEVPHYQSMLKSLIEEHVRETNSRFAERLLVNWEREIGKFWHVVPKEMVDKLEVPVSAQSTAQARA</sequence>
<organism evidence="23 24">
    <name type="scientific">Novispirillum itersonii</name>
    <name type="common">Aquaspirillum itersonii</name>
    <dbReference type="NCBI Taxonomy" id="189"/>
    <lineage>
        <taxon>Bacteria</taxon>
        <taxon>Pseudomonadati</taxon>
        <taxon>Pseudomonadota</taxon>
        <taxon>Alphaproteobacteria</taxon>
        <taxon>Rhodospirillales</taxon>
        <taxon>Novispirillaceae</taxon>
        <taxon>Novispirillum</taxon>
    </lineage>
</organism>
<dbReference type="SUPFAM" id="SSF56235">
    <property type="entry name" value="N-terminal nucleophile aminohydrolases (Ntn hydrolases)"/>
    <property type="match status" value="1"/>
</dbReference>
<accession>A0A7W9ZG48</accession>
<evidence type="ECO:0000256" key="21">
    <source>
        <dbReference type="SAM" id="MobiDB-lite"/>
    </source>
</evidence>
<feature type="region of interest" description="Disordered" evidence="21">
    <location>
        <begin position="929"/>
        <end position="955"/>
    </location>
</feature>
<dbReference type="FunFam" id="2.160.20.60:FF:000001">
    <property type="entry name" value="Glutamate synthase, large subunit"/>
    <property type="match status" value="1"/>
</dbReference>
<evidence type="ECO:0000256" key="5">
    <source>
        <dbReference type="ARBA" id="ARBA00012079"/>
    </source>
</evidence>
<dbReference type="FunFam" id="3.20.20.70:FF:000097">
    <property type="entry name" value="Glutamate synthase, large subunit"/>
    <property type="match status" value="1"/>
</dbReference>
<dbReference type="NCBIfam" id="NF008730">
    <property type="entry name" value="PRK11750.1"/>
    <property type="match status" value="1"/>
</dbReference>
<keyword evidence="8" id="KW-0288">FMN</keyword>
<dbReference type="GO" id="GO:0051538">
    <property type="term" value="F:3 iron, 4 sulfur cluster binding"/>
    <property type="evidence" value="ECO:0007669"/>
    <property type="project" value="UniProtKB-KW"/>
</dbReference>
<dbReference type="PROSITE" id="PS51278">
    <property type="entry name" value="GATASE_TYPE_2"/>
    <property type="match status" value="1"/>
</dbReference>
<dbReference type="SUPFAM" id="SSF51395">
    <property type="entry name" value="FMN-linked oxidoreductases"/>
    <property type="match status" value="1"/>
</dbReference>
<keyword evidence="16" id="KW-0003">3Fe-4S</keyword>
<keyword evidence="9" id="KW-0479">Metal-binding</keyword>
<dbReference type="CDD" id="cd02808">
    <property type="entry name" value="GltS_FMN"/>
    <property type="match status" value="1"/>
</dbReference>
<name>A0A7W9ZG48_NOVIT</name>
<dbReference type="Proteomes" id="UP000544872">
    <property type="component" value="Unassembled WGS sequence"/>
</dbReference>
<dbReference type="InterPro" id="IPR029055">
    <property type="entry name" value="Ntn_hydrolases_N"/>
</dbReference>
<dbReference type="Gene3D" id="3.60.20.10">
    <property type="entry name" value="Glutamine Phosphoribosylpyrophosphate, subunit 1, domain 1"/>
    <property type="match status" value="1"/>
</dbReference>
<dbReference type="GO" id="GO:0004355">
    <property type="term" value="F:glutamate synthase (NADPH) activity"/>
    <property type="evidence" value="ECO:0007669"/>
    <property type="project" value="UniProtKB-EC"/>
</dbReference>
<dbReference type="InterPro" id="IPR002489">
    <property type="entry name" value="Glu_synth_asu_C"/>
</dbReference>
<dbReference type="GO" id="GO:0046872">
    <property type="term" value="F:metal ion binding"/>
    <property type="evidence" value="ECO:0007669"/>
    <property type="project" value="UniProtKB-KW"/>
</dbReference>
<evidence type="ECO:0000256" key="19">
    <source>
        <dbReference type="ARBA" id="ARBA00072108"/>
    </source>
</evidence>
<dbReference type="Pfam" id="PF01645">
    <property type="entry name" value="Glu_synthase"/>
    <property type="match status" value="1"/>
</dbReference>
<dbReference type="EMBL" id="JACIIX010000003">
    <property type="protein sequence ID" value="MBB6209669.1"/>
    <property type="molecule type" value="Genomic_DNA"/>
</dbReference>
<evidence type="ECO:0000256" key="14">
    <source>
        <dbReference type="ARBA" id="ARBA00023014"/>
    </source>
</evidence>
<keyword evidence="11" id="KW-0315">Glutamine amidotransferase</keyword>
<dbReference type="CDD" id="cd00713">
    <property type="entry name" value="GltS"/>
    <property type="match status" value="1"/>
</dbReference>
<keyword evidence="24" id="KW-1185">Reference proteome</keyword>
<dbReference type="FunFam" id="3.60.20.10:FF:000001">
    <property type="entry name" value="Glutamate synthase, large subunit"/>
    <property type="match status" value="1"/>
</dbReference>
<evidence type="ECO:0000256" key="20">
    <source>
        <dbReference type="ARBA" id="ARBA00079921"/>
    </source>
</evidence>
<evidence type="ECO:0000256" key="11">
    <source>
        <dbReference type="ARBA" id="ARBA00022962"/>
    </source>
</evidence>